<dbReference type="AlphaFoldDB" id="A0A2X2J8N6"/>
<name>A0A2X2J8N6_SPHMU</name>
<evidence type="ECO:0000313" key="1">
    <source>
        <dbReference type="EMBL" id="SPZ88053.1"/>
    </source>
</evidence>
<protein>
    <recommendedName>
        <fullName evidence="3">DUF4328 domain-containing protein</fullName>
    </recommendedName>
</protein>
<dbReference type="RefSeq" id="WP_146753080.1">
    <property type="nucleotide sequence ID" value="NZ_CP069793.1"/>
</dbReference>
<dbReference type="GeneID" id="97183150"/>
<evidence type="ECO:0008006" key="3">
    <source>
        <dbReference type="Google" id="ProtNLM"/>
    </source>
</evidence>
<dbReference type="EMBL" id="UAUU01000009">
    <property type="protein sequence ID" value="SPZ88053.1"/>
    <property type="molecule type" value="Genomic_DNA"/>
</dbReference>
<organism evidence="1 2">
    <name type="scientific">Sphingobacterium multivorum</name>
    <dbReference type="NCBI Taxonomy" id="28454"/>
    <lineage>
        <taxon>Bacteria</taxon>
        <taxon>Pseudomonadati</taxon>
        <taxon>Bacteroidota</taxon>
        <taxon>Sphingobacteriia</taxon>
        <taxon>Sphingobacteriales</taxon>
        <taxon>Sphingobacteriaceae</taxon>
        <taxon>Sphingobacterium</taxon>
    </lineage>
</organism>
<accession>A0A2X2J8N6</accession>
<evidence type="ECO:0000313" key="2">
    <source>
        <dbReference type="Proteomes" id="UP000251241"/>
    </source>
</evidence>
<dbReference type="Proteomes" id="UP000251241">
    <property type="component" value="Unassembled WGS sequence"/>
</dbReference>
<sequence>MTQEELIRELSKPEVIYTAMGIVVIRIIVWLLFANTIRKTLKLVAKENRLMKPNQSWLAAIPLVNIYWNFQVASRLRDSLINEFYDRKIAVEENPTFRKGSLYAWIYLATNIPLPLSISGVLIIMHFVTLANYWFEINANRRILEEHNKFREKEVIVNHEN</sequence>
<reference evidence="1 2" key="1">
    <citation type="submission" date="2018-06" db="EMBL/GenBank/DDBJ databases">
        <authorList>
            <consortium name="Pathogen Informatics"/>
            <person name="Doyle S."/>
        </authorList>
    </citation>
    <scope>NUCLEOTIDE SEQUENCE [LARGE SCALE GENOMIC DNA]</scope>
    <source>
        <strain evidence="1 2">NCTC11343</strain>
    </source>
</reference>
<gene>
    <name evidence="1" type="ORF">NCTC11343_03267</name>
</gene>
<proteinExistence type="predicted"/>